<dbReference type="GO" id="GO:0008270">
    <property type="term" value="F:zinc ion binding"/>
    <property type="evidence" value="ECO:0007669"/>
    <property type="project" value="UniProtKB-KW"/>
</dbReference>
<reference evidence="9 10" key="1">
    <citation type="journal article" date="2020" name="Nat. Food">
        <title>A phased Vanilla planifolia genome enables genetic improvement of flavour and production.</title>
        <authorList>
            <person name="Hasing T."/>
            <person name="Tang H."/>
            <person name="Brym M."/>
            <person name="Khazi F."/>
            <person name="Huang T."/>
            <person name="Chambers A.H."/>
        </authorList>
    </citation>
    <scope>NUCLEOTIDE SEQUENCE [LARGE SCALE GENOMIC DNA]</scope>
    <source>
        <tissue evidence="9">Leaf</tissue>
    </source>
</reference>
<protein>
    <recommendedName>
        <fullName evidence="8">C3H1-type domain-containing protein</fullName>
    </recommendedName>
</protein>
<dbReference type="InterPro" id="IPR051767">
    <property type="entry name" value="Nucleoporin_NUP42"/>
</dbReference>
<keyword evidence="2 6" id="KW-0479">Metal-binding</keyword>
<dbReference type="Pfam" id="PF00642">
    <property type="entry name" value="zf-CCCH"/>
    <property type="match status" value="1"/>
</dbReference>
<feature type="zinc finger region" description="C3H1-type" evidence="6">
    <location>
        <begin position="2"/>
        <end position="29"/>
    </location>
</feature>
<evidence type="ECO:0000259" key="8">
    <source>
        <dbReference type="PROSITE" id="PS50103"/>
    </source>
</evidence>
<dbReference type="InterPro" id="IPR036855">
    <property type="entry name" value="Znf_CCCH_sf"/>
</dbReference>
<dbReference type="OrthoDB" id="250836at2759"/>
<dbReference type="SMART" id="SM00356">
    <property type="entry name" value="ZnF_C3H1"/>
    <property type="match status" value="1"/>
</dbReference>
<accession>A0A835USE0</accession>
<keyword evidence="3 6" id="KW-0863">Zinc-finger</keyword>
<feature type="region of interest" description="Disordered" evidence="7">
    <location>
        <begin position="33"/>
        <end position="104"/>
    </location>
</feature>
<evidence type="ECO:0000256" key="5">
    <source>
        <dbReference type="ARBA" id="ARBA00023242"/>
    </source>
</evidence>
<dbReference type="PANTHER" id="PTHR46527:SF1">
    <property type="entry name" value="NUCLEOPORIN NUP42"/>
    <property type="match status" value="1"/>
</dbReference>
<evidence type="ECO:0000256" key="3">
    <source>
        <dbReference type="ARBA" id="ARBA00022771"/>
    </source>
</evidence>
<dbReference type="PROSITE" id="PS50103">
    <property type="entry name" value="ZF_C3H1"/>
    <property type="match status" value="1"/>
</dbReference>
<dbReference type="InterPro" id="IPR000571">
    <property type="entry name" value="Znf_CCCH"/>
</dbReference>
<feature type="compositionally biased region" description="Polar residues" evidence="7">
    <location>
        <begin position="93"/>
        <end position="104"/>
    </location>
</feature>
<feature type="region of interest" description="Disordered" evidence="7">
    <location>
        <begin position="261"/>
        <end position="287"/>
    </location>
</feature>
<comment type="subcellular location">
    <subcellularLocation>
        <location evidence="1">Nucleus</location>
    </subcellularLocation>
</comment>
<dbReference type="AlphaFoldDB" id="A0A835USE0"/>
<evidence type="ECO:0000256" key="2">
    <source>
        <dbReference type="ARBA" id="ARBA00022723"/>
    </source>
</evidence>
<keyword evidence="5" id="KW-0539">Nucleus</keyword>
<comment type="caution">
    <text evidence="9">The sequence shown here is derived from an EMBL/GenBank/DDBJ whole genome shotgun (WGS) entry which is preliminary data.</text>
</comment>
<dbReference type="SUPFAM" id="SSF90229">
    <property type="entry name" value="CCCH zinc finger"/>
    <property type="match status" value="1"/>
</dbReference>
<sequence length="383" mass="41953">MNRRREPCRNFQRGSCQYGDHCKFLHLNPQQSKSNPFGFGSQSPVQFPQSSQQPKPNPFGFGVQNASQLNGAANFNVRGQNSSKPFENKWIRPTTSGNSVPSQQTDAQKQSAVHTCTDPESCKHQIVEDFKNEAPLWKLTCYGHWKYLPCDIVGDISYEELRAAAYEDAKRGLQLQSIVERERNLLKSKLSEFDKLLKNPHIKRNVSSEVNQFPVNNNTFIANTQSCKPPTFSSFSQLGTSANVPSNTSFGSLLTGGTSNTGFGQPLFHGDNNQNSGGQEIKFGASGPSTSSIINATGSQGFQLNSISAQLVSSHFNQSQGQFVTGSNSQLPGFLDGAKLDEAAINQAPAGDKQDIGVDDTIWMKDWDIGEIPEQAPPERVCV</sequence>
<organism evidence="9 10">
    <name type="scientific">Vanilla planifolia</name>
    <name type="common">Vanilla</name>
    <dbReference type="NCBI Taxonomy" id="51239"/>
    <lineage>
        <taxon>Eukaryota</taxon>
        <taxon>Viridiplantae</taxon>
        <taxon>Streptophyta</taxon>
        <taxon>Embryophyta</taxon>
        <taxon>Tracheophyta</taxon>
        <taxon>Spermatophyta</taxon>
        <taxon>Magnoliopsida</taxon>
        <taxon>Liliopsida</taxon>
        <taxon>Asparagales</taxon>
        <taxon>Orchidaceae</taxon>
        <taxon>Vanilloideae</taxon>
        <taxon>Vanilleae</taxon>
        <taxon>Vanilla</taxon>
    </lineage>
</organism>
<dbReference type="GO" id="GO:0005634">
    <property type="term" value="C:nucleus"/>
    <property type="evidence" value="ECO:0007669"/>
    <property type="project" value="UniProtKB-SubCell"/>
</dbReference>
<dbReference type="EMBL" id="JADCNM010000008">
    <property type="protein sequence ID" value="KAG0472223.1"/>
    <property type="molecule type" value="Genomic_DNA"/>
</dbReference>
<evidence type="ECO:0000313" key="9">
    <source>
        <dbReference type="EMBL" id="KAG0472223.1"/>
    </source>
</evidence>
<feature type="compositionally biased region" description="Polar residues" evidence="7">
    <location>
        <begin position="64"/>
        <end position="85"/>
    </location>
</feature>
<evidence type="ECO:0000256" key="6">
    <source>
        <dbReference type="PROSITE-ProRule" id="PRU00723"/>
    </source>
</evidence>
<dbReference type="Gene3D" id="4.10.1000.10">
    <property type="entry name" value="Zinc finger, CCCH-type"/>
    <property type="match status" value="1"/>
</dbReference>
<feature type="compositionally biased region" description="Low complexity" evidence="7">
    <location>
        <begin position="41"/>
        <end position="54"/>
    </location>
</feature>
<keyword evidence="4 6" id="KW-0862">Zinc</keyword>
<evidence type="ECO:0000256" key="7">
    <source>
        <dbReference type="SAM" id="MobiDB-lite"/>
    </source>
</evidence>
<proteinExistence type="predicted"/>
<evidence type="ECO:0000256" key="1">
    <source>
        <dbReference type="ARBA" id="ARBA00004123"/>
    </source>
</evidence>
<dbReference type="Proteomes" id="UP000639772">
    <property type="component" value="Unassembled WGS sequence"/>
</dbReference>
<evidence type="ECO:0000313" key="10">
    <source>
        <dbReference type="Proteomes" id="UP000639772"/>
    </source>
</evidence>
<dbReference type="PANTHER" id="PTHR46527">
    <property type="entry name" value="NUCLEOPORIN-LIKE PROTEIN 2"/>
    <property type="match status" value="1"/>
</dbReference>
<evidence type="ECO:0000256" key="4">
    <source>
        <dbReference type="ARBA" id="ARBA00022833"/>
    </source>
</evidence>
<feature type="domain" description="C3H1-type" evidence="8">
    <location>
        <begin position="2"/>
        <end position="29"/>
    </location>
</feature>
<gene>
    <name evidence="9" type="ORF">HPP92_016769</name>
</gene>
<name>A0A835USE0_VANPL</name>